<dbReference type="EMBL" id="AQHF01000034">
    <property type="protein sequence ID" value="MBE0348876.1"/>
    <property type="molecule type" value="Genomic_DNA"/>
</dbReference>
<dbReference type="InterPro" id="IPR003593">
    <property type="entry name" value="AAA+_ATPase"/>
</dbReference>
<dbReference type="InterPro" id="IPR003439">
    <property type="entry name" value="ABC_transporter-like_ATP-bd"/>
</dbReference>
<dbReference type="Proteomes" id="UP000660708">
    <property type="component" value="Unassembled WGS sequence"/>
</dbReference>
<evidence type="ECO:0000259" key="4">
    <source>
        <dbReference type="PROSITE" id="PS50893"/>
    </source>
</evidence>
<dbReference type="PANTHER" id="PTHR19211">
    <property type="entry name" value="ATP-BINDING TRANSPORT PROTEIN-RELATED"/>
    <property type="match status" value="1"/>
</dbReference>
<feature type="domain" description="ABC transporter" evidence="4">
    <location>
        <begin position="4"/>
        <end position="231"/>
    </location>
</feature>
<reference evidence="5 6" key="1">
    <citation type="submission" date="2015-06" db="EMBL/GenBank/DDBJ databases">
        <title>Genome sequence of Pseudoalteromonas peptidolytica.</title>
        <authorList>
            <person name="Xie B.-B."/>
            <person name="Rong J.-C."/>
            <person name="Qin Q.-L."/>
            <person name="Zhang Y.-Z."/>
        </authorList>
    </citation>
    <scope>NUCLEOTIDE SEQUENCE [LARGE SCALE GENOMIC DNA]</scope>
    <source>
        <strain evidence="5 6">F12-50-A1</strain>
    </source>
</reference>
<sequence length="510" mass="57067">MPWIQLKQASFILANGQCLFCDVDLTIERQFIAITGPNGAGKSHLLKALSGEQPLTSGERLTQGESFYLPQDSNTRFSHVSELLGLEEKLAALHRAHQGLASEHDFDLIADDWQLESTWQAALAPLELTLETPFTQLSPGAKMRAYIEVLQSQPAILLLDEPSNHMDSNNKHWLAEQLKHHKHGVVVVTHDPILLDEADHILHLKQGELTHHSHGFNAFKEALLQTQTRQKQQHLANRAEQKALKHALIAVGLQYQRQANKGKAQVRAGSQSKLVADFKSDRGSKRHAGQTHKIQQAQDRVKESAVYYREDKQQFHFNTTTRAKEKIRLCEAELCFGPEKTLNLFADTTQKLRVTGDNGIGKSTLLKTLAGKLELKRGEIQRPTTCIYLDQHCAWLEQGNSILDIAVRLLDTPHHNIITSFASVGLKLDKISSPIMKLSGGEKMKAAIVLVVQLQGFLLLDEPDNHLDLEAQQELAIMLNQLPCGFILVSHNEHFCAQLTNIKALPLCEQ</sequence>
<dbReference type="AlphaFoldDB" id="A0A8I0MZR4"/>
<dbReference type="GO" id="GO:0016887">
    <property type="term" value="F:ATP hydrolysis activity"/>
    <property type="evidence" value="ECO:0007669"/>
    <property type="project" value="InterPro"/>
</dbReference>
<evidence type="ECO:0000256" key="2">
    <source>
        <dbReference type="ARBA" id="ARBA00022741"/>
    </source>
</evidence>
<organism evidence="5 6">
    <name type="scientific">Pseudoalteromonas peptidolytica F12-50-A1</name>
    <dbReference type="NCBI Taxonomy" id="1315280"/>
    <lineage>
        <taxon>Bacteria</taxon>
        <taxon>Pseudomonadati</taxon>
        <taxon>Pseudomonadota</taxon>
        <taxon>Gammaproteobacteria</taxon>
        <taxon>Alteromonadales</taxon>
        <taxon>Pseudoalteromonadaceae</taxon>
        <taxon>Pseudoalteromonas</taxon>
    </lineage>
</organism>
<keyword evidence="6" id="KW-1185">Reference proteome</keyword>
<evidence type="ECO:0000256" key="1">
    <source>
        <dbReference type="ARBA" id="ARBA00022737"/>
    </source>
</evidence>
<dbReference type="InterPro" id="IPR050611">
    <property type="entry name" value="ABCF"/>
</dbReference>
<dbReference type="SMART" id="SM00382">
    <property type="entry name" value="AAA"/>
    <property type="match status" value="2"/>
</dbReference>
<keyword evidence="1" id="KW-0677">Repeat</keyword>
<dbReference type="GO" id="GO:0005524">
    <property type="term" value="F:ATP binding"/>
    <property type="evidence" value="ECO:0007669"/>
    <property type="project" value="UniProtKB-KW"/>
</dbReference>
<evidence type="ECO:0000256" key="3">
    <source>
        <dbReference type="ARBA" id="ARBA00022840"/>
    </source>
</evidence>
<comment type="caution">
    <text evidence="5">The sequence shown here is derived from an EMBL/GenBank/DDBJ whole genome shotgun (WGS) entry which is preliminary data.</text>
</comment>
<gene>
    <name evidence="5" type="ORF">PPEP_b0732</name>
</gene>
<evidence type="ECO:0000313" key="6">
    <source>
        <dbReference type="Proteomes" id="UP000660708"/>
    </source>
</evidence>
<keyword evidence="3" id="KW-0067">ATP-binding</keyword>
<evidence type="ECO:0000313" key="5">
    <source>
        <dbReference type="EMBL" id="MBE0348876.1"/>
    </source>
</evidence>
<dbReference type="PROSITE" id="PS50893">
    <property type="entry name" value="ABC_TRANSPORTER_2"/>
    <property type="match status" value="1"/>
</dbReference>
<dbReference type="PANTHER" id="PTHR19211:SF6">
    <property type="entry name" value="BLL7188 PROTEIN"/>
    <property type="match status" value="1"/>
</dbReference>
<dbReference type="Pfam" id="PF00005">
    <property type="entry name" value="ABC_tran"/>
    <property type="match status" value="2"/>
</dbReference>
<keyword evidence="2" id="KW-0547">Nucleotide-binding</keyword>
<proteinExistence type="predicted"/>
<dbReference type="RefSeq" id="WP_147389173.1">
    <property type="nucleotide sequence ID" value="NZ_AQHF01000034.1"/>
</dbReference>
<protein>
    <recommendedName>
        <fullName evidence="4">ABC transporter domain-containing protein</fullName>
    </recommendedName>
</protein>
<dbReference type="SUPFAM" id="SSF52540">
    <property type="entry name" value="P-loop containing nucleoside triphosphate hydrolases"/>
    <property type="match status" value="2"/>
</dbReference>
<dbReference type="InterPro" id="IPR027417">
    <property type="entry name" value="P-loop_NTPase"/>
</dbReference>
<dbReference type="Gene3D" id="3.40.50.300">
    <property type="entry name" value="P-loop containing nucleotide triphosphate hydrolases"/>
    <property type="match status" value="2"/>
</dbReference>
<accession>A0A8I0MZR4</accession>
<name>A0A8I0MZR4_9GAMM</name>